<evidence type="ECO:0000256" key="1">
    <source>
        <dbReference type="ARBA" id="ARBA00022723"/>
    </source>
</evidence>
<dbReference type="GO" id="GO:0008270">
    <property type="term" value="F:zinc ion binding"/>
    <property type="evidence" value="ECO:0007669"/>
    <property type="project" value="UniProtKB-KW"/>
</dbReference>
<dbReference type="Proteomes" id="UP000887226">
    <property type="component" value="Unassembled WGS sequence"/>
</dbReference>
<dbReference type="InterPro" id="IPR013083">
    <property type="entry name" value="Znf_RING/FYVE/PHD"/>
</dbReference>
<evidence type="ECO:0000256" key="3">
    <source>
        <dbReference type="ARBA" id="ARBA00022833"/>
    </source>
</evidence>
<dbReference type="InterPro" id="IPR003903">
    <property type="entry name" value="UIM_dom"/>
</dbReference>
<dbReference type="GO" id="GO:0070210">
    <property type="term" value="C:Rpd3L-Expanded complex"/>
    <property type="evidence" value="ECO:0007669"/>
    <property type="project" value="TreeGrafter"/>
</dbReference>
<dbReference type="SUPFAM" id="SSF57903">
    <property type="entry name" value="FYVE/PHD zinc finger"/>
    <property type="match status" value="1"/>
</dbReference>
<dbReference type="InterPro" id="IPR019787">
    <property type="entry name" value="Znf_PHD-finger"/>
</dbReference>
<organism evidence="6 7">
    <name type="scientific">Calycina marina</name>
    <dbReference type="NCBI Taxonomy" id="1763456"/>
    <lineage>
        <taxon>Eukaryota</taxon>
        <taxon>Fungi</taxon>
        <taxon>Dikarya</taxon>
        <taxon>Ascomycota</taxon>
        <taxon>Pezizomycotina</taxon>
        <taxon>Leotiomycetes</taxon>
        <taxon>Helotiales</taxon>
        <taxon>Pezizellaceae</taxon>
        <taxon>Calycina</taxon>
    </lineage>
</organism>
<evidence type="ECO:0000256" key="2">
    <source>
        <dbReference type="ARBA" id="ARBA00022771"/>
    </source>
</evidence>
<dbReference type="PROSITE" id="PS50330">
    <property type="entry name" value="UIM"/>
    <property type="match status" value="1"/>
</dbReference>
<dbReference type="GO" id="GO:0033698">
    <property type="term" value="C:Rpd3L complex"/>
    <property type="evidence" value="ECO:0007669"/>
    <property type="project" value="TreeGrafter"/>
</dbReference>
<feature type="domain" description="Zinc finger PHD-type" evidence="5">
    <location>
        <begin position="114"/>
        <end position="191"/>
    </location>
</feature>
<comment type="caution">
    <text evidence="6">The sequence shown here is derived from an EMBL/GenBank/DDBJ whole genome shotgun (WGS) entry which is preliminary data.</text>
</comment>
<dbReference type="Gene3D" id="3.30.40.10">
    <property type="entry name" value="Zinc/RING finger domain, C3HC4 (zinc finger)"/>
    <property type="match status" value="1"/>
</dbReference>
<feature type="region of interest" description="Disordered" evidence="4">
    <location>
        <begin position="1"/>
        <end position="88"/>
    </location>
</feature>
<evidence type="ECO:0000259" key="5">
    <source>
        <dbReference type="SMART" id="SM00249"/>
    </source>
</evidence>
<keyword evidence="3" id="KW-0862">Zinc</keyword>
<dbReference type="Pfam" id="PF00628">
    <property type="entry name" value="PHD"/>
    <property type="match status" value="1"/>
</dbReference>
<feature type="compositionally biased region" description="Basic and acidic residues" evidence="4">
    <location>
        <begin position="267"/>
        <end position="282"/>
    </location>
</feature>
<reference evidence="6" key="1">
    <citation type="journal article" date="2021" name="IMA Fungus">
        <title>Genomic characterization of three marine fungi, including Emericellopsis atlantica sp. nov. with signatures of a generalist lifestyle and marine biomass degradation.</title>
        <authorList>
            <person name="Hagestad O.C."/>
            <person name="Hou L."/>
            <person name="Andersen J.H."/>
            <person name="Hansen E.H."/>
            <person name="Altermark B."/>
            <person name="Li C."/>
            <person name="Kuhnert E."/>
            <person name="Cox R.J."/>
            <person name="Crous P.W."/>
            <person name="Spatafora J.W."/>
            <person name="Lail K."/>
            <person name="Amirebrahimi M."/>
            <person name="Lipzen A."/>
            <person name="Pangilinan J."/>
            <person name="Andreopoulos W."/>
            <person name="Hayes R.D."/>
            <person name="Ng V."/>
            <person name="Grigoriev I.V."/>
            <person name="Jackson S.A."/>
            <person name="Sutton T.D.S."/>
            <person name="Dobson A.D.W."/>
            <person name="Rama T."/>
        </authorList>
    </citation>
    <scope>NUCLEOTIDE SEQUENCE</scope>
    <source>
        <strain evidence="6">TRa3180A</strain>
    </source>
</reference>
<evidence type="ECO:0000313" key="6">
    <source>
        <dbReference type="EMBL" id="KAG9242275.1"/>
    </source>
</evidence>
<evidence type="ECO:0000313" key="7">
    <source>
        <dbReference type="Proteomes" id="UP000887226"/>
    </source>
</evidence>
<dbReference type="SMART" id="SM00249">
    <property type="entry name" value="PHD"/>
    <property type="match status" value="1"/>
</dbReference>
<keyword evidence="2" id="KW-0863">Zinc-finger</keyword>
<feature type="compositionally biased region" description="Basic residues" evidence="4">
    <location>
        <begin position="452"/>
        <end position="467"/>
    </location>
</feature>
<dbReference type="GO" id="GO:0061186">
    <property type="term" value="P:negative regulation of silent mating-type cassette heterochromatin formation"/>
    <property type="evidence" value="ECO:0007669"/>
    <property type="project" value="TreeGrafter"/>
</dbReference>
<protein>
    <recommendedName>
        <fullName evidence="5">Zinc finger PHD-type domain-containing protein</fullName>
    </recommendedName>
</protein>
<feature type="compositionally biased region" description="Basic residues" evidence="4">
    <location>
        <begin position="357"/>
        <end position="370"/>
    </location>
</feature>
<dbReference type="InterPro" id="IPR053051">
    <property type="entry name" value="HDAC_complex_subunit"/>
</dbReference>
<dbReference type="PANTHER" id="PTHR47793:SF1">
    <property type="entry name" value="HISTONE DEACETYLASE COMPLEX SUBUNIT CTI6"/>
    <property type="match status" value="1"/>
</dbReference>
<feature type="compositionally biased region" description="Basic and acidic residues" evidence="4">
    <location>
        <begin position="472"/>
        <end position="501"/>
    </location>
</feature>
<feature type="compositionally biased region" description="Low complexity" evidence="4">
    <location>
        <begin position="10"/>
        <end position="31"/>
    </location>
</feature>
<dbReference type="GO" id="GO:0061188">
    <property type="term" value="P:negative regulation of rDNA heterochromatin formation"/>
    <property type="evidence" value="ECO:0007669"/>
    <property type="project" value="TreeGrafter"/>
</dbReference>
<sequence length="622" mass="68597">MEVARRSSRASRTSQPLPGPSQSSTPSSSSGRADRATRSNLKTESPRKATPSGSLSSEPVEDKDGILPDDTIQTRRKRGCGDDNHKFSKSQLTEIQAAVANGTEEVEEDDGTVRCICALDEYPGPPQLDEENGHGVKKGIEEPLINPVDSTEDLAGFFLQCDVCKVWQHGGCVGIMNEKESPEEYFCEQCRKDLHRIYTAPNGQRYSHYLPLYESRSRATSRGASFPKDGTRSPRGSKNGRLSSSAQSAKRRSTMNSRDAAYDEEEELRRAIEASKGQKSEEGTEGSGSGRGKRGRSDSEEYVHAIIVKDWSDGRRRKPECPKRQRTTSASPSPSRKLPPFTSFVESEDASNVRTAGGKKIRGAAARNHKEKAEREERERLRIEAKKKREGRAERRRVDEPEPAEEEEVPINETTKTTITEILNVQTLEPPILPSVVTPIIDSPPVSAPSTSHKKGGRPLNARKGKLGKNQFTKDRDAPEAKDRSPGRSQSRDVTRGDECHSVANSARGSIAEPKPAKKHAYSRVSFTDMNRRVTGIMDFIARTQVELAGEAMSVSAAAATGQVMKEVAGTLSMIQVKGNGSEHAKTDEANGEKRKEFNDLSCVEMMDVLTRQLVKWQKEYT</sequence>
<feature type="compositionally biased region" description="Acidic residues" evidence="4">
    <location>
        <begin position="401"/>
        <end position="410"/>
    </location>
</feature>
<dbReference type="OrthoDB" id="418595at2759"/>
<proteinExistence type="predicted"/>
<accession>A0A9P7YYY3</accession>
<feature type="region of interest" description="Disordered" evidence="4">
    <location>
        <begin position="218"/>
        <end position="415"/>
    </location>
</feature>
<dbReference type="InterPro" id="IPR001965">
    <property type="entry name" value="Znf_PHD"/>
</dbReference>
<dbReference type="EMBL" id="MU254092">
    <property type="protein sequence ID" value="KAG9242275.1"/>
    <property type="molecule type" value="Genomic_DNA"/>
</dbReference>
<dbReference type="AlphaFoldDB" id="A0A9P7YYY3"/>
<feature type="region of interest" description="Disordered" evidence="4">
    <location>
        <begin position="436"/>
        <end position="522"/>
    </location>
</feature>
<feature type="compositionally biased region" description="Basic and acidic residues" evidence="4">
    <location>
        <begin position="310"/>
        <end position="323"/>
    </location>
</feature>
<evidence type="ECO:0000256" key="4">
    <source>
        <dbReference type="SAM" id="MobiDB-lite"/>
    </source>
</evidence>
<keyword evidence="1" id="KW-0479">Metal-binding</keyword>
<feature type="compositionally biased region" description="Basic and acidic residues" evidence="4">
    <location>
        <begin position="391"/>
        <end position="400"/>
    </location>
</feature>
<dbReference type="InterPro" id="IPR011011">
    <property type="entry name" value="Znf_FYVE_PHD"/>
</dbReference>
<keyword evidence="7" id="KW-1185">Reference proteome</keyword>
<dbReference type="PANTHER" id="PTHR47793">
    <property type="entry name" value="HISTONE DEACETYLASE COMPLEX SUBUNIT CTI6"/>
    <property type="match status" value="1"/>
</dbReference>
<gene>
    <name evidence="6" type="ORF">BJ878DRAFT_482166</name>
</gene>
<dbReference type="InterPro" id="IPR019786">
    <property type="entry name" value="Zinc_finger_PHD-type_CS"/>
</dbReference>
<feature type="compositionally biased region" description="Polar residues" evidence="4">
    <location>
        <begin position="234"/>
        <end position="248"/>
    </location>
</feature>
<dbReference type="PROSITE" id="PS01359">
    <property type="entry name" value="ZF_PHD_1"/>
    <property type="match status" value="1"/>
</dbReference>
<name>A0A9P7YYY3_9HELO</name>
<dbReference type="FunFam" id="3.30.40.10:FF:000919">
    <property type="entry name" value="Bccti6"/>
    <property type="match status" value="1"/>
</dbReference>
<feature type="compositionally biased region" description="Basic and acidic residues" evidence="4">
    <location>
        <begin position="371"/>
        <end position="384"/>
    </location>
</feature>